<dbReference type="InterPro" id="IPR003488">
    <property type="entry name" value="DprA"/>
</dbReference>
<feature type="non-terminal residue" evidence="3">
    <location>
        <position position="1"/>
    </location>
</feature>
<accession>X0S908</accession>
<comment type="similarity">
    <text evidence="1">Belongs to the DprA/Smf family.</text>
</comment>
<name>X0S908_9ZZZZ</name>
<sequence>PFPQRNRIIAGLSLGVLVVEANFGSGALITAKWAEKYRRKIFAVPGSIDSPNSKGCHFLIKQGVKLVENADDILKELSLPFREIYSKRY</sequence>
<dbReference type="AlphaFoldDB" id="X0S908"/>
<gene>
    <name evidence="3" type="ORF">S01H1_15933</name>
</gene>
<protein>
    <recommendedName>
        <fullName evidence="2">Smf/DprA SLOG domain-containing protein</fullName>
    </recommendedName>
</protein>
<dbReference type="PANTHER" id="PTHR43022">
    <property type="entry name" value="PROTEIN SMF"/>
    <property type="match status" value="1"/>
</dbReference>
<dbReference type="SUPFAM" id="SSF102405">
    <property type="entry name" value="MCP/YpsA-like"/>
    <property type="match status" value="1"/>
</dbReference>
<evidence type="ECO:0000256" key="1">
    <source>
        <dbReference type="ARBA" id="ARBA00006525"/>
    </source>
</evidence>
<reference evidence="3" key="1">
    <citation type="journal article" date="2014" name="Front. Microbiol.">
        <title>High frequency of phylogenetically diverse reductive dehalogenase-homologous genes in deep subseafloor sedimentary metagenomes.</title>
        <authorList>
            <person name="Kawai M."/>
            <person name="Futagami T."/>
            <person name="Toyoda A."/>
            <person name="Takaki Y."/>
            <person name="Nishi S."/>
            <person name="Hori S."/>
            <person name="Arai W."/>
            <person name="Tsubouchi T."/>
            <person name="Morono Y."/>
            <person name="Uchiyama I."/>
            <person name="Ito T."/>
            <person name="Fujiyama A."/>
            <person name="Inagaki F."/>
            <person name="Takami H."/>
        </authorList>
    </citation>
    <scope>NUCLEOTIDE SEQUENCE</scope>
    <source>
        <strain evidence="3">Expedition CK06-06</strain>
    </source>
</reference>
<evidence type="ECO:0000313" key="3">
    <source>
        <dbReference type="EMBL" id="GAF77469.1"/>
    </source>
</evidence>
<dbReference type="Gene3D" id="3.40.50.450">
    <property type="match status" value="1"/>
</dbReference>
<proteinExistence type="inferred from homology"/>
<dbReference type="PANTHER" id="PTHR43022:SF1">
    <property type="entry name" value="PROTEIN SMF"/>
    <property type="match status" value="1"/>
</dbReference>
<dbReference type="Pfam" id="PF02481">
    <property type="entry name" value="DNA_processg_A"/>
    <property type="match status" value="1"/>
</dbReference>
<dbReference type="GO" id="GO:0009294">
    <property type="term" value="P:DNA-mediated transformation"/>
    <property type="evidence" value="ECO:0007669"/>
    <property type="project" value="InterPro"/>
</dbReference>
<evidence type="ECO:0000259" key="2">
    <source>
        <dbReference type="Pfam" id="PF02481"/>
    </source>
</evidence>
<feature type="domain" description="Smf/DprA SLOG" evidence="2">
    <location>
        <begin position="2"/>
        <end position="77"/>
    </location>
</feature>
<dbReference type="InterPro" id="IPR057666">
    <property type="entry name" value="DrpA_SLOG"/>
</dbReference>
<dbReference type="EMBL" id="BARS01008347">
    <property type="protein sequence ID" value="GAF77469.1"/>
    <property type="molecule type" value="Genomic_DNA"/>
</dbReference>
<organism evidence="3">
    <name type="scientific">marine sediment metagenome</name>
    <dbReference type="NCBI Taxonomy" id="412755"/>
    <lineage>
        <taxon>unclassified sequences</taxon>
        <taxon>metagenomes</taxon>
        <taxon>ecological metagenomes</taxon>
    </lineage>
</organism>
<comment type="caution">
    <text evidence="3">The sequence shown here is derived from an EMBL/GenBank/DDBJ whole genome shotgun (WGS) entry which is preliminary data.</text>
</comment>